<comment type="cofactor">
    <cofactor evidence="5">
        <name>Zn(2+)</name>
        <dbReference type="ChEBI" id="CHEBI:29105"/>
    </cofactor>
    <text evidence="5">Binds 1 zinc ion per subunit.</text>
</comment>
<organism evidence="7 8">
    <name type="scientific">Plantimonas leprariae</name>
    <dbReference type="NCBI Taxonomy" id="2615207"/>
    <lineage>
        <taxon>Bacteria</taxon>
        <taxon>Pseudomonadati</taxon>
        <taxon>Pseudomonadota</taxon>
        <taxon>Alphaproteobacteria</taxon>
        <taxon>Hyphomicrobiales</taxon>
        <taxon>Aurantimonadaceae</taxon>
        <taxon>Plantimonas</taxon>
    </lineage>
</organism>
<dbReference type="GO" id="GO:0000034">
    <property type="term" value="F:adenine deaminase activity"/>
    <property type="evidence" value="ECO:0007669"/>
    <property type="project" value="UniProtKB-UniRule"/>
</dbReference>
<dbReference type="InterPro" id="IPR028892">
    <property type="entry name" value="ADE"/>
</dbReference>
<dbReference type="Proteomes" id="UP000432089">
    <property type="component" value="Unassembled WGS sequence"/>
</dbReference>
<evidence type="ECO:0000256" key="4">
    <source>
        <dbReference type="ARBA" id="ARBA00023080"/>
    </source>
</evidence>
<proteinExistence type="inferred from homology"/>
<feature type="domain" description="Adenosine deaminase" evidence="6">
    <location>
        <begin position="2"/>
        <end position="318"/>
    </location>
</feature>
<feature type="site" description="Important for catalytic activity" evidence="5">
    <location>
        <position position="208"/>
    </location>
</feature>
<dbReference type="EC" id="3.5.4.2" evidence="5"/>
<dbReference type="InterPro" id="IPR032466">
    <property type="entry name" value="Metal_Hydrolase"/>
</dbReference>
<evidence type="ECO:0000313" key="8">
    <source>
        <dbReference type="Proteomes" id="UP000432089"/>
    </source>
</evidence>
<feature type="binding site" evidence="5">
    <location>
        <position position="265"/>
    </location>
    <ligand>
        <name>Zn(2+)</name>
        <dbReference type="ChEBI" id="CHEBI:29105"/>
        <note>catalytic</note>
    </ligand>
</feature>
<dbReference type="GO" id="GO:0006146">
    <property type="term" value="P:adenine catabolic process"/>
    <property type="evidence" value="ECO:0007669"/>
    <property type="project" value="UniProtKB-UniRule"/>
</dbReference>
<dbReference type="AlphaFoldDB" id="A0A7V7PTG3"/>
<feature type="binding site" evidence="5">
    <location>
        <position position="9"/>
    </location>
    <ligand>
        <name>Zn(2+)</name>
        <dbReference type="ChEBI" id="CHEBI:29105"/>
        <note>catalytic</note>
    </ligand>
</feature>
<comment type="catalytic activity">
    <reaction evidence="5">
        <text>adenine + H2O + H(+) = hypoxanthine + NH4(+)</text>
        <dbReference type="Rhea" id="RHEA:23688"/>
        <dbReference type="ChEBI" id="CHEBI:15377"/>
        <dbReference type="ChEBI" id="CHEBI:15378"/>
        <dbReference type="ChEBI" id="CHEBI:16708"/>
        <dbReference type="ChEBI" id="CHEBI:17368"/>
        <dbReference type="ChEBI" id="CHEBI:28938"/>
        <dbReference type="EC" id="3.5.4.2"/>
    </reaction>
</comment>
<dbReference type="Pfam" id="PF00962">
    <property type="entry name" value="A_deaminase"/>
    <property type="match status" value="1"/>
</dbReference>
<dbReference type="EMBL" id="VZDO01000001">
    <property type="protein sequence ID" value="KAB0683000.1"/>
    <property type="molecule type" value="Genomic_DNA"/>
</dbReference>
<name>A0A7V7PTG3_9HYPH</name>
<evidence type="ECO:0000256" key="3">
    <source>
        <dbReference type="ARBA" id="ARBA00022833"/>
    </source>
</evidence>
<comment type="similarity">
    <text evidence="5">Belongs to the metallo-dependent hydrolases superfamily. Adenosine and AMP deaminases family. Adenine deaminase type 2 subfamily.</text>
</comment>
<dbReference type="NCBIfam" id="TIGR01430">
    <property type="entry name" value="aden_deam"/>
    <property type="match status" value="1"/>
</dbReference>
<evidence type="ECO:0000256" key="1">
    <source>
        <dbReference type="ARBA" id="ARBA00022723"/>
    </source>
</evidence>
<feature type="binding site" evidence="5">
    <location>
        <position position="184"/>
    </location>
    <ligand>
        <name>Zn(2+)</name>
        <dbReference type="ChEBI" id="CHEBI:29105"/>
        <note>catalytic</note>
    </ligand>
</feature>
<feature type="active site" description="Proton donor" evidence="5">
    <location>
        <position position="187"/>
    </location>
</feature>
<evidence type="ECO:0000313" key="7">
    <source>
        <dbReference type="EMBL" id="KAB0683000.1"/>
    </source>
</evidence>
<dbReference type="PANTHER" id="PTHR43114:SF6">
    <property type="entry name" value="ADENINE DEAMINASE"/>
    <property type="match status" value="1"/>
</dbReference>
<keyword evidence="1 5" id="KW-0479">Metal-binding</keyword>
<comment type="caution">
    <text evidence="7">The sequence shown here is derived from an EMBL/GenBank/DDBJ whole genome shotgun (WGS) entry which is preliminary data.</text>
</comment>
<keyword evidence="2 5" id="KW-0378">Hydrolase</keyword>
<feature type="binding site" evidence="5">
    <location>
        <position position="7"/>
    </location>
    <ligand>
        <name>Zn(2+)</name>
        <dbReference type="ChEBI" id="CHEBI:29105"/>
        <note>catalytic</note>
    </ligand>
</feature>
<dbReference type="HAMAP" id="MF_01962">
    <property type="entry name" value="Adenine_deaminase"/>
    <property type="match status" value="1"/>
</dbReference>
<dbReference type="GO" id="GO:0009117">
    <property type="term" value="P:nucleotide metabolic process"/>
    <property type="evidence" value="ECO:0007669"/>
    <property type="project" value="UniProtKB-KW"/>
</dbReference>
<dbReference type="GO" id="GO:0008270">
    <property type="term" value="F:zinc ion binding"/>
    <property type="evidence" value="ECO:0007669"/>
    <property type="project" value="UniProtKB-UniRule"/>
</dbReference>
<feature type="binding site" evidence="5">
    <location>
        <position position="266"/>
    </location>
    <ligand>
        <name>substrate</name>
    </ligand>
</feature>
<gene>
    <name evidence="7" type="ORF">F6X38_01075</name>
</gene>
<dbReference type="PANTHER" id="PTHR43114">
    <property type="entry name" value="ADENINE DEAMINASE"/>
    <property type="match status" value="1"/>
</dbReference>
<dbReference type="InterPro" id="IPR006330">
    <property type="entry name" value="Ado/ade_deaminase"/>
</dbReference>
<reference evidence="7 8" key="1">
    <citation type="submission" date="2019-09" db="EMBL/GenBank/DDBJ databases">
        <title>YIM 132180 draft genome.</title>
        <authorList>
            <person name="Zhang K."/>
        </authorList>
    </citation>
    <scope>NUCLEOTIDE SEQUENCE [LARGE SCALE GENOMIC DNA]</scope>
    <source>
        <strain evidence="7 8">YIM 132180</strain>
    </source>
</reference>
<comment type="function">
    <text evidence="5">Catalyzes the hydrolytic deamination of adenine to hypoxanthine. Plays an important role in the purine salvage pathway and in nitrogen catabolism.</text>
</comment>
<sequence>MPKAELHCHLEGTASPPLVRRQAARYGVDIATLLDGDRYRWHDFASFLRAYGAASALFRTEEDYAELAETYLASIAGSGAIYAEFFISPDHAEAAGLSPGAYAAAVAEGIRSAEAEHGIVARLIVVGVRHLGVESVERAARFAAGMPPLVTGFGLAGDEGAGDPADFARAFAIARDAGLGLTAHAGEFRGADAIRRTLDALQPSRLGHGVRAVEDPDLVRRIAAVGIVLEVCPGSNLALGVYPSPDAHPLPRLRTSGCRVTLNSDDPPFFGTTLAGEYVLARDAMDFSDADLLAATRTAIEAAFVDEATRRDLLHRLDIDALGSASGRD</sequence>
<evidence type="ECO:0000256" key="2">
    <source>
        <dbReference type="ARBA" id="ARBA00022801"/>
    </source>
</evidence>
<keyword evidence="8" id="KW-1185">Reference proteome</keyword>
<dbReference type="GO" id="GO:0043103">
    <property type="term" value="P:hypoxanthine salvage"/>
    <property type="evidence" value="ECO:0007669"/>
    <property type="project" value="UniProtKB-UniRule"/>
</dbReference>
<accession>A0A7V7PTG3</accession>
<dbReference type="Gene3D" id="3.20.20.140">
    <property type="entry name" value="Metal-dependent hydrolases"/>
    <property type="match status" value="1"/>
</dbReference>
<protein>
    <recommendedName>
        <fullName evidence="5">Adenine deaminase</fullName>
        <shortName evidence="5">ADE</shortName>
        <ecNumber evidence="5">3.5.4.2</ecNumber>
    </recommendedName>
    <alternativeName>
        <fullName evidence="5">Adenine aminohydrolase</fullName>
        <shortName evidence="5">AAH</shortName>
    </alternativeName>
</protein>
<dbReference type="InterPro" id="IPR001365">
    <property type="entry name" value="A_deaminase_dom"/>
</dbReference>
<evidence type="ECO:0000256" key="5">
    <source>
        <dbReference type="HAMAP-Rule" id="MF_01962"/>
    </source>
</evidence>
<evidence type="ECO:0000259" key="6">
    <source>
        <dbReference type="Pfam" id="PF00962"/>
    </source>
</evidence>
<dbReference type="SUPFAM" id="SSF51556">
    <property type="entry name" value="Metallo-dependent hydrolases"/>
    <property type="match status" value="1"/>
</dbReference>
<keyword evidence="3 5" id="KW-0862">Zinc</keyword>
<keyword evidence="4 5" id="KW-0546">Nucleotide metabolism</keyword>
<dbReference type="NCBIfam" id="NF006848">
    <property type="entry name" value="PRK09358.1-3"/>
    <property type="match status" value="1"/>
</dbReference>